<sequence>ERLTYEQTVYHQRMRTEISQAKKETNFYLASNLRKKKEKKGEVLEQKTWDYKQRATEEELQLKRFKNKGLSKKNLQKAQEKSKTIQEKAQSNVTLLAKIFGSGRAQD</sequence>
<dbReference type="AlphaFoldDB" id="A0ABD0QLR1"/>
<accession>A0ABD0QLR1</accession>
<comment type="caution">
    <text evidence="1">The sequence shown here is derived from an EMBL/GenBank/DDBJ whole genome shotgun (WGS) entry which is preliminary data.</text>
</comment>
<proteinExistence type="predicted"/>
<name>A0ABD0QLR1_CIRMR</name>
<reference evidence="1 2" key="1">
    <citation type="submission" date="2024-05" db="EMBL/GenBank/DDBJ databases">
        <title>Genome sequencing and assembly of Indian major carp, Cirrhinus mrigala (Hamilton, 1822).</title>
        <authorList>
            <person name="Mohindra V."/>
            <person name="Chowdhury L.M."/>
            <person name="Lal K."/>
            <person name="Jena J.K."/>
        </authorList>
    </citation>
    <scope>NUCLEOTIDE SEQUENCE [LARGE SCALE GENOMIC DNA]</scope>
    <source>
        <strain evidence="1">CM1030</strain>
        <tissue evidence="1">Blood</tissue>
    </source>
</reference>
<protein>
    <submittedName>
        <fullName evidence="1">Uncharacterized protein</fullName>
    </submittedName>
</protein>
<keyword evidence="2" id="KW-1185">Reference proteome</keyword>
<feature type="non-terminal residue" evidence="1">
    <location>
        <position position="1"/>
    </location>
</feature>
<evidence type="ECO:0000313" key="1">
    <source>
        <dbReference type="EMBL" id="KAL0187166.1"/>
    </source>
</evidence>
<evidence type="ECO:0000313" key="2">
    <source>
        <dbReference type="Proteomes" id="UP001529510"/>
    </source>
</evidence>
<gene>
    <name evidence="1" type="ORF">M9458_018836</name>
</gene>
<dbReference type="EMBL" id="JAMKFB020000008">
    <property type="protein sequence ID" value="KAL0187166.1"/>
    <property type="molecule type" value="Genomic_DNA"/>
</dbReference>
<dbReference type="Proteomes" id="UP001529510">
    <property type="component" value="Unassembled WGS sequence"/>
</dbReference>
<organism evidence="1 2">
    <name type="scientific">Cirrhinus mrigala</name>
    <name type="common">Mrigala</name>
    <dbReference type="NCBI Taxonomy" id="683832"/>
    <lineage>
        <taxon>Eukaryota</taxon>
        <taxon>Metazoa</taxon>
        <taxon>Chordata</taxon>
        <taxon>Craniata</taxon>
        <taxon>Vertebrata</taxon>
        <taxon>Euteleostomi</taxon>
        <taxon>Actinopterygii</taxon>
        <taxon>Neopterygii</taxon>
        <taxon>Teleostei</taxon>
        <taxon>Ostariophysi</taxon>
        <taxon>Cypriniformes</taxon>
        <taxon>Cyprinidae</taxon>
        <taxon>Labeoninae</taxon>
        <taxon>Labeonini</taxon>
        <taxon>Cirrhinus</taxon>
    </lineage>
</organism>